<evidence type="ECO:0000256" key="3">
    <source>
        <dbReference type="ARBA" id="ARBA00023163"/>
    </source>
</evidence>
<evidence type="ECO:0000313" key="6">
    <source>
        <dbReference type="Proteomes" id="UP000295674"/>
    </source>
</evidence>
<dbReference type="AlphaFoldDB" id="A0A4V2YAD4"/>
<keyword evidence="3" id="KW-0804">Transcription</keyword>
<feature type="domain" description="HTH asnC-type" evidence="4">
    <location>
        <begin position="17"/>
        <end position="77"/>
    </location>
</feature>
<dbReference type="SUPFAM" id="SSF54909">
    <property type="entry name" value="Dimeric alpha+beta barrel"/>
    <property type="match status" value="2"/>
</dbReference>
<dbReference type="GO" id="GO:0043565">
    <property type="term" value="F:sequence-specific DNA binding"/>
    <property type="evidence" value="ECO:0007669"/>
    <property type="project" value="InterPro"/>
</dbReference>
<keyword evidence="1" id="KW-0805">Transcription regulation</keyword>
<dbReference type="Gene3D" id="1.10.10.10">
    <property type="entry name" value="Winged helix-like DNA-binding domain superfamily/Winged helix DNA-binding domain"/>
    <property type="match status" value="2"/>
</dbReference>
<dbReference type="InterPro" id="IPR011008">
    <property type="entry name" value="Dimeric_a/b-barrel"/>
</dbReference>
<accession>A0A4V2YAD4</accession>
<dbReference type="Pfam" id="PF01037">
    <property type="entry name" value="AsnC_trans_reg"/>
    <property type="match status" value="2"/>
</dbReference>
<dbReference type="InterPro" id="IPR036390">
    <property type="entry name" value="WH_DNA-bd_sf"/>
</dbReference>
<dbReference type="GO" id="GO:0043200">
    <property type="term" value="P:response to amino acid"/>
    <property type="evidence" value="ECO:0007669"/>
    <property type="project" value="TreeGrafter"/>
</dbReference>
<dbReference type="EMBL" id="SMKS01000040">
    <property type="protein sequence ID" value="TDD03326.1"/>
    <property type="molecule type" value="Genomic_DNA"/>
</dbReference>
<dbReference type="PANTHER" id="PTHR30154:SF34">
    <property type="entry name" value="TRANSCRIPTIONAL REGULATOR AZLB"/>
    <property type="match status" value="1"/>
</dbReference>
<dbReference type="PRINTS" id="PR00033">
    <property type="entry name" value="HTHASNC"/>
</dbReference>
<dbReference type="SUPFAM" id="SSF46785">
    <property type="entry name" value="Winged helix' DNA-binding domain"/>
    <property type="match status" value="2"/>
</dbReference>
<evidence type="ECO:0000256" key="1">
    <source>
        <dbReference type="ARBA" id="ARBA00023015"/>
    </source>
</evidence>
<dbReference type="InterPro" id="IPR019887">
    <property type="entry name" value="Tscrpt_reg_AsnC/Lrp_C"/>
</dbReference>
<dbReference type="InterPro" id="IPR036388">
    <property type="entry name" value="WH-like_DNA-bd_sf"/>
</dbReference>
<keyword evidence="2" id="KW-0238">DNA-binding</keyword>
<comment type="caution">
    <text evidence="5">The sequence shown here is derived from an EMBL/GenBank/DDBJ whole genome shotgun (WGS) entry which is preliminary data.</text>
</comment>
<dbReference type="Gene3D" id="3.30.70.920">
    <property type="match status" value="2"/>
</dbReference>
<proteinExistence type="predicted"/>
<dbReference type="Proteomes" id="UP000295674">
    <property type="component" value="Unassembled WGS sequence"/>
</dbReference>
<name>A0A4V2YAD4_9PSEU</name>
<evidence type="ECO:0000259" key="4">
    <source>
        <dbReference type="PROSITE" id="PS50956"/>
    </source>
</evidence>
<dbReference type="SMART" id="SM00344">
    <property type="entry name" value="HTH_ASNC"/>
    <property type="match status" value="2"/>
</dbReference>
<evidence type="ECO:0000256" key="2">
    <source>
        <dbReference type="ARBA" id="ARBA00023125"/>
    </source>
</evidence>
<dbReference type="GO" id="GO:0005829">
    <property type="term" value="C:cytosol"/>
    <property type="evidence" value="ECO:0007669"/>
    <property type="project" value="TreeGrafter"/>
</dbReference>
<dbReference type="Pfam" id="PF13412">
    <property type="entry name" value="HTH_24"/>
    <property type="match status" value="1"/>
</dbReference>
<keyword evidence="6" id="KW-1185">Reference proteome</keyword>
<gene>
    <name evidence="5" type="ORF">E1181_20770</name>
</gene>
<dbReference type="RefSeq" id="WP_132677291.1">
    <property type="nucleotide sequence ID" value="NZ_SMKS01000040.1"/>
</dbReference>
<organism evidence="5 6">
    <name type="scientific">Saccharopolyspora terrae</name>
    <dbReference type="NCBI Taxonomy" id="2530384"/>
    <lineage>
        <taxon>Bacteria</taxon>
        <taxon>Bacillati</taxon>
        <taxon>Actinomycetota</taxon>
        <taxon>Actinomycetes</taxon>
        <taxon>Pseudonocardiales</taxon>
        <taxon>Pseudonocardiaceae</taxon>
        <taxon>Saccharopolyspora</taxon>
    </lineage>
</organism>
<dbReference type="OrthoDB" id="3526090at2"/>
<dbReference type="InterPro" id="IPR019888">
    <property type="entry name" value="Tscrpt_reg_AsnC-like"/>
</dbReference>
<dbReference type="InterPro" id="IPR000485">
    <property type="entry name" value="AsnC-type_HTH_dom"/>
</dbReference>
<dbReference type="PROSITE" id="PS50956">
    <property type="entry name" value="HTH_ASNC_2"/>
    <property type="match status" value="1"/>
</dbReference>
<sequence length="330" mass="35117">MKPTSSDPGQPAGHAALSGVDRKLVDLLKTDGRMSYADLGVAVDLSGDAIRERLKRLESAGVVSIIGSVSPRVLGYSTFALVAIRVQGPARAIAERIAAVPAADLVVCVAGPYDIIAQIVCRDDSALLSVLDEEIRSVPGVQIAEVFTFLTVDKYSAGFDAETTGPRQKAAPSLDEADHALIRTLQKDGRATFRNLEQASGLSYSSTRRRVQALLDSGVVRIVTVENPLTTSSRVQAGIGLTVSGPVEKVRAALREIPEVEVAISTAGSFDLMLEVTCSDKAVLGELTGERLRRIDGVQSSRTFQYLELVKLPFTWAGLEEATFGGPARP</sequence>
<evidence type="ECO:0000313" key="5">
    <source>
        <dbReference type="EMBL" id="TDD03326.1"/>
    </source>
</evidence>
<dbReference type="Pfam" id="PF13404">
    <property type="entry name" value="HTH_AsnC-type"/>
    <property type="match status" value="1"/>
</dbReference>
<protein>
    <submittedName>
        <fullName evidence="5">Lrp/AsnC family transcriptional regulator</fullName>
    </submittedName>
</protein>
<dbReference type="PANTHER" id="PTHR30154">
    <property type="entry name" value="LEUCINE-RESPONSIVE REGULATORY PROTEIN"/>
    <property type="match status" value="1"/>
</dbReference>
<reference evidence="5 6" key="1">
    <citation type="submission" date="2019-03" db="EMBL/GenBank/DDBJ databases">
        <title>Draft genome sequences of novel Actinobacteria.</title>
        <authorList>
            <person name="Sahin N."/>
            <person name="Ay H."/>
            <person name="Saygin H."/>
        </authorList>
    </citation>
    <scope>NUCLEOTIDE SEQUENCE [LARGE SCALE GENOMIC DNA]</scope>
    <source>
        <strain evidence="5 6">16K309</strain>
    </source>
</reference>